<evidence type="ECO:0000313" key="4">
    <source>
        <dbReference type="Proteomes" id="UP000539313"/>
    </source>
</evidence>
<feature type="compositionally biased region" description="Low complexity" evidence="1">
    <location>
        <begin position="146"/>
        <end position="157"/>
    </location>
</feature>
<protein>
    <submittedName>
        <fullName evidence="3">Uncharacterized protein (DUF58 family)</fullName>
    </submittedName>
</protein>
<keyword evidence="4" id="KW-1185">Reference proteome</keyword>
<evidence type="ECO:0000313" key="3">
    <source>
        <dbReference type="EMBL" id="MBA9007344.1"/>
    </source>
</evidence>
<proteinExistence type="predicted"/>
<dbReference type="Proteomes" id="UP000539313">
    <property type="component" value="Unassembled WGS sequence"/>
</dbReference>
<organism evidence="3 4">
    <name type="scientific">Thermomonospora cellulosilytica</name>
    <dbReference type="NCBI Taxonomy" id="1411118"/>
    <lineage>
        <taxon>Bacteria</taxon>
        <taxon>Bacillati</taxon>
        <taxon>Actinomycetota</taxon>
        <taxon>Actinomycetes</taxon>
        <taxon>Streptosporangiales</taxon>
        <taxon>Thermomonosporaceae</taxon>
        <taxon>Thermomonospora</taxon>
    </lineage>
</organism>
<reference evidence="3 4" key="1">
    <citation type="submission" date="2020-08" db="EMBL/GenBank/DDBJ databases">
        <title>Sequencing the genomes of 1000 actinobacteria strains.</title>
        <authorList>
            <person name="Klenk H.-P."/>
        </authorList>
    </citation>
    <scope>NUCLEOTIDE SEQUENCE [LARGE SCALE GENOMIC DNA]</scope>
    <source>
        <strain evidence="3 4">DSM 45823</strain>
    </source>
</reference>
<dbReference type="AlphaFoldDB" id="A0A7W3N4E0"/>
<evidence type="ECO:0000256" key="2">
    <source>
        <dbReference type="SAM" id="Phobius"/>
    </source>
</evidence>
<feature type="compositionally biased region" description="Pro residues" evidence="1">
    <location>
        <begin position="289"/>
        <end position="310"/>
    </location>
</feature>
<dbReference type="RefSeq" id="WP_182707952.1">
    <property type="nucleotide sequence ID" value="NZ_JACJII010000001.1"/>
</dbReference>
<accession>A0A7W3N4E0</accession>
<feature type="region of interest" description="Disordered" evidence="1">
    <location>
        <begin position="286"/>
        <end position="331"/>
    </location>
</feature>
<feature type="transmembrane region" description="Helical" evidence="2">
    <location>
        <begin position="26"/>
        <end position="46"/>
    </location>
</feature>
<comment type="caution">
    <text evidence="3">The sequence shown here is derived from an EMBL/GenBank/DDBJ whole genome shotgun (WGS) entry which is preliminary data.</text>
</comment>
<keyword evidence="2" id="KW-0472">Membrane</keyword>
<gene>
    <name evidence="3" type="ORF">HNR21_006226</name>
</gene>
<sequence>MRALAWLLCAAALVFAAGALPSLALFALAVGMVLLLVGAAAAVLTARVRLSADRMVLEREFAEDRPLRLRFDVTLPAWLPVRVHVRVARRLWVELEEGGGVVELPVERRGAYRVEPSAVRIGDALGVFRRTVRVGSPEEVLVLPLPEGGAHAPPARGRAAEETEPDGLRPYVPGTPVSRIHWLSLARGRGLHERRLGPPPTGLPLVAVDTSGLTDPREVDWVARVAAGHVQRLSRDGGCAVLLPGDAAPAAVVDEGSWRALHRRLATLQAGGPAPAAGPDATVIRLPAGQPPGPEPLPLPPGVVPVPAGPPAAGLQGGAGGSSHDGRERRW</sequence>
<keyword evidence="2" id="KW-1133">Transmembrane helix</keyword>
<name>A0A7W3N4E0_9ACTN</name>
<feature type="region of interest" description="Disordered" evidence="1">
    <location>
        <begin position="145"/>
        <end position="171"/>
    </location>
</feature>
<evidence type="ECO:0000256" key="1">
    <source>
        <dbReference type="SAM" id="MobiDB-lite"/>
    </source>
</evidence>
<dbReference type="PANTHER" id="PTHR34351">
    <property type="entry name" value="SLR1927 PROTEIN-RELATED"/>
    <property type="match status" value="1"/>
</dbReference>
<dbReference type="EMBL" id="JACJII010000001">
    <property type="protein sequence ID" value="MBA9007344.1"/>
    <property type="molecule type" value="Genomic_DNA"/>
</dbReference>
<keyword evidence="2" id="KW-0812">Transmembrane</keyword>